<feature type="compositionally biased region" description="Polar residues" evidence="1">
    <location>
        <begin position="175"/>
        <end position="193"/>
    </location>
</feature>
<evidence type="ECO:0000256" key="1">
    <source>
        <dbReference type="SAM" id="MobiDB-lite"/>
    </source>
</evidence>
<feature type="compositionally biased region" description="Low complexity" evidence="1">
    <location>
        <begin position="109"/>
        <end position="123"/>
    </location>
</feature>
<dbReference type="RefSeq" id="XP_019087692.1">
    <property type="nucleotide sequence ID" value="XM_019232147.1"/>
</dbReference>
<proteinExistence type="predicted"/>
<evidence type="ECO:0000313" key="3">
    <source>
        <dbReference type="RefSeq" id="XP_019087692.1"/>
    </source>
</evidence>
<accession>A0ABM1QLQ4</accession>
<feature type="region of interest" description="Disordered" evidence="1">
    <location>
        <begin position="175"/>
        <end position="227"/>
    </location>
</feature>
<reference evidence="2" key="1">
    <citation type="journal article" date="2014" name="Nat. Commun.">
        <title>The emerging biofuel crop Camelina sativa retains a highly undifferentiated hexaploid genome structure.</title>
        <authorList>
            <person name="Kagale S."/>
            <person name="Koh C."/>
            <person name="Nixon J."/>
            <person name="Bollina V."/>
            <person name="Clarke W.E."/>
            <person name="Tuteja R."/>
            <person name="Spillane C."/>
            <person name="Robinson S.J."/>
            <person name="Links M.G."/>
            <person name="Clarke C."/>
            <person name="Higgins E.E."/>
            <person name="Huebert T."/>
            <person name="Sharpe A.G."/>
            <person name="Parkin I.A."/>
        </authorList>
    </citation>
    <scope>NUCLEOTIDE SEQUENCE [LARGE SCALE GENOMIC DNA]</scope>
    <source>
        <strain evidence="2">cv. DH55</strain>
    </source>
</reference>
<organism evidence="2 3">
    <name type="scientific">Camelina sativa</name>
    <name type="common">False flax</name>
    <name type="synonym">Myagrum sativum</name>
    <dbReference type="NCBI Taxonomy" id="90675"/>
    <lineage>
        <taxon>Eukaryota</taxon>
        <taxon>Viridiplantae</taxon>
        <taxon>Streptophyta</taxon>
        <taxon>Embryophyta</taxon>
        <taxon>Tracheophyta</taxon>
        <taxon>Spermatophyta</taxon>
        <taxon>Magnoliopsida</taxon>
        <taxon>eudicotyledons</taxon>
        <taxon>Gunneridae</taxon>
        <taxon>Pentapetalae</taxon>
        <taxon>rosids</taxon>
        <taxon>malvids</taxon>
        <taxon>Brassicales</taxon>
        <taxon>Brassicaceae</taxon>
        <taxon>Camelineae</taxon>
        <taxon>Camelina</taxon>
    </lineage>
</organism>
<feature type="compositionally biased region" description="Polar residues" evidence="1">
    <location>
        <begin position="87"/>
        <end position="100"/>
    </location>
</feature>
<dbReference type="GeneID" id="104729070"/>
<name>A0ABM1QLQ4_CAMSA</name>
<feature type="region of interest" description="Disordered" evidence="1">
    <location>
        <begin position="58"/>
        <end position="150"/>
    </location>
</feature>
<sequence>MINLFVSETNNSRLQFTLQNPLHLQPYPYFHRPRPLIYLYQRPPPLLPLLPHGSDPYKLTSEKDFPPILFASQTPTRRNRRRDSLPTRPSSSQPNTTTSDPVPVQTPISTTATANLSSSTTTAVQGSSPSVDGLDTVTQIPDLSSSPSDGIETVMQITDLSSSPSDGIETVTQISDLSSSPSDGIETVTQNPALSPPSDGLEAVTPKPGSVGVEKVTPKPDLPSTSAGLQTMKINEEWSPSDDGLPTFTQAQLDFMKSHDRLFPDYVFGDYKFKQRMSAFKRQER</sequence>
<evidence type="ECO:0000313" key="2">
    <source>
        <dbReference type="Proteomes" id="UP000694864"/>
    </source>
</evidence>
<protein>
    <submittedName>
        <fullName evidence="3">Mucin-17-like</fullName>
    </submittedName>
</protein>
<keyword evidence="2" id="KW-1185">Reference proteome</keyword>
<gene>
    <name evidence="3" type="primary">LOC104729070</name>
</gene>
<feature type="compositionally biased region" description="Polar residues" evidence="1">
    <location>
        <begin position="124"/>
        <end position="148"/>
    </location>
</feature>
<dbReference type="Proteomes" id="UP000694864">
    <property type="component" value="Chromosome 11"/>
</dbReference>
<reference evidence="3" key="2">
    <citation type="submission" date="2025-08" db="UniProtKB">
        <authorList>
            <consortium name="RefSeq"/>
        </authorList>
    </citation>
    <scope>IDENTIFICATION</scope>
    <source>
        <tissue evidence="3">Leaf</tissue>
    </source>
</reference>